<dbReference type="AlphaFoldDB" id="A0A8C4UTW0"/>
<reference evidence="3" key="1">
    <citation type="submission" date="2025-08" db="UniProtKB">
        <authorList>
            <consortium name="Ensembl"/>
        </authorList>
    </citation>
    <scope>IDENTIFICATION</scope>
</reference>
<evidence type="ECO:0000313" key="3">
    <source>
        <dbReference type="Ensembl" id="ENSFTIP00000017514.1"/>
    </source>
</evidence>
<dbReference type="Proteomes" id="UP000694562">
    <property type="component" value="Unplaced"/>
</dbReference>
<sequence length="227" mass="24672">MCMGRGPRPPLPGPAAGRRPPEAPGGPRCGAHPLRGKAAPHGSSHRWCACLSQSQPEFPRLTGVRSQSSARHRPFPHPRPITPLHGSTAEPPYQPIARHRRVSGSRATQPMRAERATSRPVPPGPPARRGPAAVTSCETHSRERSSLQYRQKYSCDSGALISFSPRTRMDFSDSASPAALPKHILDIWVIVLIILATILIMTALVLCPATAVIIYRVRTHPMRNGIV</sequence>
<organism evidence="3 4">
    <name type="scientific">Falco tinnunculus</name>
    <name type="common">Common kestrel</name>
    <dbReference type="NCBI Taxonomy" id="100819"/>
    <lineage>
        <taxon>Eukaryota</taxon>
        <taxon>Metazoa</taxon>
        <taxon>Chordata</taxon>
        <taxon>Craniata</taxon>
        <taxon>Vertebrata</taxon>
        <taxon>Euteleostomi</taxon>
        <taxon>Archelosauria</taxon>
        <taxon>Archosauria</taxon>
        <taxon>Dinosauria</taxon>
        <taxon>Saurischia</taxon>
        <taxon>Theropoda</taxon>
        <taxon>Coelurosauria</taxon>
        <taxon>Aves</taxon>
        <taxon>Neognathae</taxon>
        <taxon>Neoaves</taxon>
        <taxon>Telluraves</taxon>
        <taxon>Australaves</taxon>
        <taxon>Falconiformes</taxon>
        <taxon>Falconidae</taxon>
        <taxon>Falco</taxon>
    </lineage>
</organism>
<dbReference type="PANTHER" id="PTHR37859:SF1">
    <property type="entry name" value="SMALL INTEGRAL MEMBRANE PROTEIN 3"/>
    <property type="match status" value="1"/>
</dbReference>
<dbReference type="PANTHER" id="PTHR37859">
    <property type="entry name" value="SMALL INTEGRAL MEMBRANE PROTEIN 3"/>
    <property type="match status" value="1"/>
</dbReference>
<dbReference type="OrthoDB" id="9631682at2759"/>
<feature type="transmembrane region" description="Helical" evidence="2">
    <location>
        <begin position="187"/>
        <end position="215"/>
    </location>
</feature>
<keyword evidence="2" id="KW-0812">Transmembrane</keyword>
<feature type="region of interest" description="Disordered" evidence="1">
    <location>
        <begin position="64"/>
        <end position="141"/>
    </location>
</feature>
<keyword evidence="2" id="KW-1133">Transmembrane helix</keyword>
<keyword evidence="4" id="KW-1185">Reference proteome</keyword>
<evidence type="ECO:0000313" key="4">
    <source>
        <dbReference type="Proteomes" id="UP000694562"/>
    </source>
</evidence>
<keyword evidence="2" id="KW-0472">Membrane</keyword>
<feature type="region of interest" description="Disordered" evidence="1">
    <location>
        <begin position="1"/>
        <end position="44"/>
    </location>
</feature>
<evidence type="ECO:0000256" key="1">
    <source>
        <dbReference type="SAM" id="MobiDB-lite"/>
    </source>
</evidence>
<dbReference type="Ensembl" id="ENSFTIT00000018249.1">
    <property type="protein sequence ID" value="ENSFTIP00000017514.1"/>
    <property type="gene ID" value="ENSFTIG00000011604.1"/>
</dbReference>
<protein>
    <recommendedName>
        <fullName evidence="5">Small integral membrane protein 3</fullName>
    </recommendedName>
</protein>
<proteinExistence type="predicted"/>
<dbReference type="Pfam" id="PF17307">
    <property type="entry name" value="Smim3"/>
    <property type="match status" value="1"/>
</dbReference>
<name>A0A8C4UTW0_FALTI</name>
<dbReference type="InterPro" id="IPR035275">
    <property type="entry name" value="Smim3"/>
</dbReference>
<accession>A0A8C4UTW0</accession>
<reference evidence="3" key="2">
    <citation type="submission" date="2025-09" db="UniProtKB">
        <authorList>
            <consortium name="Ensembl"/>
        </authorList>
    </citation>
    <scope>IDENTIFICATION</scope>
</reference>
<evidence type="ECO:0000256" key="2">
    <source>
        <dbReference type="SAM" id="Phobius"/>
    </source>
</evidence>
<evidence type="ECO:0008006" key="5">
    <source>
        <dbReference type="Google" id="ProtNLM"/>
    </source>
</evidence>